<proteinExistence type="predicted"/>
<evidence type="ECO:0000256" key="1">
    <source>
        <dbReference type="SAM" id="SignalP"/>
    </source>
</evidence>
<accession>A0ABX2ACL4</accession>
<dbReference type="EMBL" id="JABJWC010000009">
    <property type="protein sequence ID" value="NPC65866.1"/>
    <property type="molecule type" value="Genomic_DNA"/>
</dbReference>
<gene>
    <name evidence="2" type="ORF">HNW77_05570</name>
</gene>
<protein>
    <recommendedName>
        <fullName evidence="4">Chorismate lyase</fullName>
    </recommendedName>
</protein>
<dbReference type="InterPro" id="IPR028978">
    <property type="entry name" value="Chorismate_lyase_/UTRA_dom_sf"/>
</dbReference>
<dbReference type="SUPFAM" id="SSF64288">
    <property type="entry name" value="Chorismate lyase-like"/>
    <property type="match status" value="1"/>
</dbReference>
<evidence type="ECO:0000313" key="3">
    <source>
        <dbReference type="Proteomes" id="UP000623090"/>
    </source>
</evidence>
<evidence type="ECO:0000313" key="2">
    <source>
        <dbReference type="EMBL" id="NPC65866.1"/>
    </source>
</evidence>
<organism evidence="2 3">
    <name type="scientific">Komagataeibacter melomenusus</name>
    <dbReference type="NCBI Taxonomy" id="2766578"/>
    <lineage>
        <taxon>Bacteria</taxon>
        <taxon>Pseudomonadati</taxon>
        <taxon>Pseudomonadota</taxon>
        <taxon>Alphaproteobacteria</taxon>
        <taxon>Acetobacterales</taxon>
        <taxon>Acetobacteraceae</taxon>
        <taxon>Komagataeibacter</taxon>
    </lineage>
</organism>
<name>A0ABX2ACL4_9PROT</name>
<feature type="chain" id="PRO_5045185686" description="Chorismate lyase" evidence="1">
    <location>
        <begin position="25"/>
        <end position="225"/>
    </location>
</feature>
<sequence length="225" mass="24415">MRRRAPLGAAIMVAGLLPACPVQAASPAWPDTPANRARLMMSVQELEITLLTHPSATLALEDWCAVHHMAEHPVVVAQKADLPQPDPVPARVRADLGVSATQPVRHRQVRLACGPYVLSVADNWYVPGLLTPQMNATLEGTDTSFGHVVAPLDFTRERLEFTRLWSPWPGPAAGQAMAMIVAPAEIVRQRAVLRDGQGHAFSEVVETYTDQTLAFPSRDQGSPDP</sequence>
<reference evidence="2 3" key="1">
    <citation type="journal article" date="2020" name="Microorganisms">
        <title>Description of Komagataeibacter melaceti sp. nov. and Komagataeibacter melomenusus sp. nov. Isolated from Apple Cider Vinegar.</title>
        <authorList>
            <person name="Maric L."/>
            <person name="Cleenwerck I."/>
            <person name="Accetto T."/>
            <person name="Vandamme P."/>
            <person name="Trcek J."/>
        </authorList>
    </citation>
    <scope>NUCLEOTIDE SEQUENCE [LARGE SCALE GENOMIC DNA]</scope>
    <source>
        <strain evidence="2 3">AV436</strain>
    </source>
</reference>
<keyword evidence="1" id="KW-0732">Signal</keyword>
<comment type="caution">
    <text evidence="2">The sequence shown here is derived from an EMBL/GenBank/DDBJ whole genome shotgun (WGS) entry which is preliminary data.</text>
</comment>
<evidence type="ECO:0008006" key="4">
    <source>
        <dbReference type="Google" id="ProtNLM"/>
    </source>
</evidence>
<feature type="signal peptide" evidence="1">
    <location>
        <begin position="1"/>
        <end position="24"/>
    </location>
</feature>
<keyword evidence="3" id="KW-1185">Reference proteome</keyword>
<dbReference type="Proteomes" id="UP000623090">
    <property type="component" value="Unassembled WGS sequence"/>
</dbReference>
<dbReference type="Gene3D" id="3.40.1410.10">
    <property type="entry name" value="Chorismate lyase-like"/>
    <property type="match status" value="1"/>
</dbReference>
<dbReference type="RefSeq" id="WP_172155937.1">
    <property type="nucleotide sequence ID" value="NZ_JABJWC010000009.1"/>
</dbReference>